<dbReference type="Proteomes" id="UP000790347">
    <property type="component" value="Unassembled WGS sequence"/>
</dbReference>
<reference evidence="1" key="2">
    <citation type="journal article" date="2022" name="Res Sq">
        <title>Comparative Genomics Reveals Insights into the Divergent Evolution of Astigmatic Mites and Household Pest Adaptations.</title>
        <authorList>
            <person name="Xiong Q."/>
            <person name="Wan A.T.-Y."/>
            <person name="Liu X.-Y."/>
            <person name="Fung C.S.-H."/>
            <person name="Xiao X."/>
            <person name="Malainual N."/>
            <person name="Hou J."/>
            <person name="Wang L."/>
            <person name="Wang M."/>
            <person name="Yang K."/>
            <person name="Cui Y."/>
            <person name="Leung E."/>
            <person name="Nong W."/>
            <person name="Shin S.-K."/>
            <person name="Au S."/>
            <person name="Jeong K.Y."/>
            <person name="Chew F.T."/>
            <person name="Hui J."/>
            <person name="Leung T.F."/>
            <person name="Tungtrongchitr A."/>
            <person name="Zhong N."/>
            <person name="Liu Z."/>
            <person name="Tsui S."/>
        </authorList>
    </citation>
    <scope>NUCLEOTIDE SEQUENCE</scope>
    <source>
        <strain evidence="1">Derf</strain>
        <tissue evidence="1">Whole organism</tissue>
    </source>
</reference>
<organism evidence="1 2">
    <name type="scientific">Dermatophagoides farinae</name>
    <name type="common">American house dust mite</name>
    <dbReference type="NCBI Taxonomy" id="6954"/>
    <lineage>
        <taxon>Eukaryota</taxon>
        <taxon>Metazoa</taxon>
        <taxon>Ecdysozoa</taxon>
        <taxon>Arthropoda</taxon>
        <taxon>Chelicerata</taxon>
        <taxon>Arachnida</taxon>
        <taxon>Acari</taxon>
        <taxon>Acariformes</taxon>
        <taxon>Sarcoptiformes</taxon>
        <taxon>Astigmata</taxon>
        <taxon>Psoroptidia</taxon>
        <taxon>Analgoidea</taxon>
        <taxon>Pyroglyphidae</taxon>
        <taxon>Dermatophagoidinae</taxon>
        <taxon>Dermatophagoides</taxon>
    </lineage>
</organism>
<dbReference type="AlphaFoldDB" id="A0A922L4K5"/>
<reference evidence="1" key="1">
    <citation type="submission" date="2013-05" db="EMBL/GenBank/DDBJ databases">
        <authorList>
            <person name="Yim A.K.Y."/>
            <person name="Chan T.F."/>
            <person name="Ji K.M."/>
            <person name="Liu X.Y."/>
            <person name="Zhou J.W."/>
            <person name="Li R.Q."/>
            <person name="Yang K.Y."/>
            <person name="Li J."/>
            <person name="Li M."/>
            <person name="Law P.T.W."/>
            <person name="Wu Y.L."/>
            <person name="Cai Z.L."/>
            <person name="Qin H."/>
            <person name="Bao Y."/>
            <person name="Leung R.K.K."/>
            <person name="Ng P.K.S."/>
            <person name="Zou J."/>
            <person name="Zhong X.J."/>
            <person name="Ran P.X."/>
            <person name="Zhong N.S."/>
            <person name="Liu Z.G."/>
            <person name="Tsui S.K.W."/>
        </authorList>
    </citation>
    <scope>NUCLEOTIDE SEQUENCE</scope>
    <source>
        <strain evidence="1">Derf</strain>
        <tissue evidence="1">Whole organism</tissue>
    </source>
</reference>
<sequence length="61" mass="7456">MNGENNKYRTDRYEEQKINGDILIRITVMIDLTKKKLIYPIDIYRYCRISYYDDDDDDDVL</sequence>
<protein>
    <submittedName>
        <fullName evidence="1">Uncharacterized protein</fullName>
    </submittedName>
</protein>
<evidence type="ECO:0000313" key="1">
    <source>
        <dbReference type="EMBL" id="KAH9518098.1"/>
    </source>
</evidence>
<dbReference type="EMBL" id="ASGP02000003">
    <property type="protein sequence ID" value="KAH9518098.1"/>
    <property type="molecule type" value="Genomic_DNA"/>
</dbReference>
<keyword evidence="2" id="KW-1185">Reference proteome</keyword>
<name>A0A922L4K5_DERFA</name>
<proteinExistence type="predicted"/>
<comment type="caution">
    <text evidence="1">The sequence shown here is derived from an EMBL/GenBank/DDBJ whole genome shotgun (WGS) entry which is preliminary data.</text>
</comment>
<evidence type="ECO:0000313" key="2">
    <source>
        <dbReference type="Proteomes" id="UP000790347"/>
    </source>
</evidence>
<accession>A0A922L4K5</accession>
<gene>
    <name evidence="1" type="ORF">DERF_008695</name>
</gene>